<evidence type="ECO:0000313" key="3">
    <source>
        <dbReference type="Proteomes" id="UP001524460"/>
    </source>
</evidence>
<gene>
    <name evidence="2" type="ORF">NHN17_22210</name>
</gene>
<feature type="transmembrane region" description="Helical" evidence="1">
    <location>
        <begin position="47"/>
        <end position="68"/>
    </location>
</feature>
<accession>A0ABT1N7P6</accession>
<dbReference type="RefSeq" id="WP_255044853.1">
    <property type="nucleotide sequence ID" value="NZ_JANEYT010000087.1"/>
</dbReference>
<proteinExistence type="predicted"/>
<comment type="caution">
    <text evidence="2">The sequence shown here is derived from an EMBL/GenBank/DDBJ whole genome shotgun (WGS) entry which is preliminary data.</text>
</comment>
<protein>
    <submittedName>
        <fullName evidence="2">Uncharacterized protein</fullName>
    </submittedName>
</protein>
<keyword evidence="3" id="KW-1185">Reference proteome</keyword>
<evidence type="ECO:0000313" key="2">
    <source>
        <dbReference type="EMBL" id="MCQ1060763.1"/>
    </source>
</evidence>
<feature type="transmembrane region" description="Helical" evidence="1">
    <location>
        <begin position="21"/>
        <end position="41"/>
    </location>
</feature>
<keyword evidence="1" id="KW-1133">Transmembrane helix</keyword>
<sequence>MGFFQSIFDTLKRLFTNLERSFLIALIIAASIKFIIIDRIWSDQGVILDLLILLVMTYSIEFVLVKVLKHFNKKGNGNSA</sequence>
<keyword evidence="1" id="KW-0472">Membrane</keyword>
<organism evidence="2 3">
    <name type="scientific">Photobacterium pectinilyticum</name>
    <dbReference type="NCBI Taxonomy" id="2906793"/>
    <lineage>
        <taxon>Bacteria</taxon>
        <taxon>Pseudomonadati</taxon>
        <taxon>Pseudomonadota</taxon>
        <taxon>Gammaproteobacteria</taxon>
        <taxon>Vibrionales</taxon>
        <taxon>Vibrionaceae</taxon>
        <taxon>Photobacterium</taxon>
    </lineage>
</organism>
<dbReference type="EMBL" id="JANEYT010000087">
    <property type="protein sequence ID" value="MCQ1060763.1"/>
    <property type="molecule type" value="Genomic_DNA"/>
</dbReference>
<reference evidence="2 3" key="1">
    <citation type="submission" date="2022-07" db="EMBL/GenBank/DDBJ databases">
        <title>Photobacterium pectinilyticum sp. nov., a marine bacterium isolated from surface seawater of Qingdao offshore.</title>
        <authorList>
            <person name="Wang X."/>
        </authorList>
    </citation>
    <scope>NUCLEOTIDE SEQUENCE [LARGE SCALE GENOMIC DNA]</scope>
    <source>
        <strain evidence="2 3">ZSDE20</strain>
    </source>
</reference>
<name>A0ABT1N7P6_9GAMM</name>
<keyword evidence="1" id="KW-0812">Transmembrane</keyword>
<evidence type="ECO:0000256" key="1">
    <source>
        <dbReference type="SAM" id="Phobius"/>
    </source>
</evidence>
<dbReference type="Proteomes" id="UP001524460">
    <property type="component" value="Unassembled WGS sequence"/>
</dbReference>